<dbReference type="Proteomes" id="UP000019473">
    <property type="component" value="Unassembled WGS sequence"/>
</dbReference>
<dbReference type="RefSeq" id="XP_007758882.1">
    <property type="nucleotide sequence ID" value="XM_007760692.1"/>
</dbReference>
<protein>
    <submittedName>
        <fullName evidence="1">Uncharacterized protein</fullName>
    </submittedName>
</protein>
<dbReference type="STRING" id="1182544.W9WLA8"/>
<evidence type="ECO:0000313" key="2">
    <source>
        <dbReference type="Proteomes" id="UP000019473"/>
    </source>
</evidence>
<comment type="caution">
    <text evidence="1">The sequence shown here is derived from an EMBL/GenBank/DDBJ whole genome shotgun (WGS) entry which is preliminary data.</text>
</comment>
<keyword evidence="2" id="KW-1185">Reference proteome</keyword>
<dbReference type="VEuPathDB" id="FungiDB:A1O7_06691"/>
<dbReference type="AlphaFoldDB" id="W9WLA8"/>
<dbReference type="GeneID" id="19181267"/>
<sequence>MAPEQAVNESQHSLDPILAAVPKRTYTVQSFTSPPDRLFEYEKVELGDASTPNHAQTFGQSPEGPKQAIRTGFWPNSYKLLPHFAAGAISVAVVQLSFRNEYW</sequence>
<reference evidence="1 2" key="1">
    <citation type="submission" date="2013-03" db="EMBL/GenBank/DDBJ databases">
        <title>The Genome Sequence of Cladophialophora yegresii CBS 114405.</title>
        <authorList>
            <consortium name="The Broad Institute Genomics Platform"/>
            <person name="Cuomo C."/>
            <person name="de Hoog S."/>
            <person name="Gorbushina A."/>
            <person name="Walker B."/>
            <person name="Young S.K."/>
            <person name="Zeng Q."/>
            <person name="Gargeya S."/>
            <person name="Fitzgerald M."/>
            <person name="Haas B."/>
            <person name="Abouelleil A."/>
            <person name="Allen A.W."/>
            <person name="Alvarado L."/>
            <person name="Arachchi H.M."/>
            <person name="Berlin A.M."/>
            <person name="Chapman S.B."/>
            <person name="Gainer-Dewar J."/>
            <person name="Goldberg J."/>
            <person name="Griggs A."/>
            <person name="Gujja S."/>
            <person name="Hansen M."/>
            <person name="Howarth C."/>
            <person name="Imamovic A."/>
            <person name="Ireland A."/>
            <person name="Larimer J."/>
            <person name="McCowan C."/>
            <person name="Murphy C."/>
            <person name="Pearson M."/>
            <person name="Poon T.W."/>
            <person name="Priest M."/>
            <person name="Roberts A."/>
            <person name="Saif S."/>
            <person name="Shea T."/>
            <person name="Sisk P."/>
            <person name="Sykes S."/>
            <person name="Wortman J."/>
            <person name="Nusbaum C."/>
            <person name="Birren B."/>
        </authorList>
    </citation>
    <scope>NUCLEOTIDE SEQUENCE [LARGE SCALE GENOMIC DNA]</scope>
    <source>
        <strain evidence="1 2">CBS 114405</strain>
    </source>
</reference>
<accession>W9WLA8</accession>
<dbReference type="HOGENOM" id="CLU_2263483_0_0_1"/>
<dbReference type="EMBL" id="AMGW01000004">
    <property type="protein sequence ID" value="EXJ59259.1"/>
    <property type="molecule type" value="Genomic_DNA"/>
</dbReference>
<proteinExistence type="predicted"/>
<evidence type="ECO:0000313" key="1">
    <source>
        <dbReference type="EMBL" id="EXJ59259.1"/>
    </source>
</evidence>
<gene>
    <name evidence="1" type="ORF">A1O7_06691</name>
</gene>
<organism evidence="1 2">
    <name type="scientific">Cladophialophora yegresii CBS 114405</name>
    <dbReference type="NCBI Taxonomy" id="1182544"/>
    <lineage>
        <taxon>Eukaryota</taxon>
        <taxon>Fungi</taxon>
        <taxon>Dikarya</taxon>
        <taxon>Ascomycota</taxon>
        <taxon>Pezizomycotina</taxon>
        <taxon>Eurotiomycetes</taxon>
        <taxon>Chaetothyriomycetidae</taxon>
        <taxon>Chaetothyriales</taxon>
        <taxon>Herpotrichiellaceae</taxon>
        <taxon>Cladophialophora</taxon>
    </lineage>
</organism>
<name>W9WLA8_9EURO</name>